<accession>A0A9D2MCZ5</accession>
<dbReference type="InterPro" id="IPR002852">
    <property type="entry name" value="UPF0251"/>
</dbReference>
<dbReference type="Pfam" id="PF02579">
    <property type="entry name" value="Nitro_FeMo-Co"/>
    <property type="match status" value="1"/>
</dbReference>
<evidence type="ECO:0000256" key="1">
    <source>
        <dbReference type="ARBA" id="ARBA00009350"/>
    </source>
</evidence>
<name>A0A9D2MCZ5_9FIRM</name>
<dbReference type="PANTHER" id="PTHR37478:SF2">
    <property type="entry name" value="UPF0251 PROTEIN TK0562"/>
    <property type="match status" value="1"/>
</dbReference>
<evidence type="ECO:0000259" key="3">
    <source>
        <dbReference type="Pfam" id="PF02579"/>
    </source>
</evidence>
<evidence type="ECO:0000256" key="2">
    <source>
        <dbReference type="HAMAP-Rule" id="MF_00674"/>
    </source>
</evidence>
<dbReference type="InterPro" id="IPR036105">
    <property type="entry name" value="DiNase_FeMo-co_biosyn_sf"/>
</dbReference>
<dbReference type="Gene3D" id="3.30.420.130">
    <property type="entry name" value="Dinitrogenase iron-molybdenum cofactor biosynthesis domain"/>
    <property type="match status" value="1"/>
</dbReference>
<dbReference type="PANTHER" id="PTHR37478">
    <property type="match status" value="1"/>
</dbReference>
<comment type="similarity">
    <text evidence="1 2">Belongs to the UPF0251 family.</text>
</comment>
<dbReference type="InterPro" id="IPR033913">
    <property type="entry name" value="MTH1175_dom"/>
</dbReference>
<dbReference type="AlphaFoldDB" id="A0A9D2MCZ5"/>
<dbReference type="SUPFAM" id="SSF53146">
    <property type="entry name" value="Nitrogenase accessory factor-like"/>
    <property type="match status" value="1"/>
</dbReference>
<protein>
    <recommendedName>
        <fullName evidence="2">UPF0251 protein H9714_10255</fullName>
    </recommendedName>
</protein>
<dbReference type="Pfam" id="PF02001">
    <property type="entry name" value="DUF134"/>
    <property type="match status" value="1"/>
</dbReference>
<dbReference type="HAMAP" id="MF_00674">
    <property type="entry name" value="UPF0251"/>
    <property type="match status" value="1"/>
</dbReference>
<sequence>MARPRKYRNVCSAPETAVFCPAEGSAAPPVVLTVDEYETLRLIDREGYSQAQCGVHMDIARTTVQMVYASARKKVADALVEGRTLRIEGGDYRLCNGTARDGGCRGCRKRRLSRKSEQSGGDPMRIAVTFEQGQIFPHFGHTKQFKIYDVADGKVVSARVVDTNGQGHGALAGMLGALGVDTLICGGIGGGARSALDAQGIRLYGGAGGEADRAVEALLAGELDYDPQAHCSGHGHGEGHTCGGHAGGASCGHGCRE</sequence>
<dbReference type="Proteomes" id="UP000824208">
    <property type="component" value="Unassembled WGS sequence"/>
</dbReference>
<dbReference type="CDD" id="cd00851">
    <property type="entry name" value="MTH1175"/>
    <property type="match status" value="1"/>
</dbReference>
<comment type="caution">
    <text evidence="4">The sequence shown here is derived from an EMBL/GenBank/DDBJ whole genome shotgun (WGS) entry which is preliminary data.</text>
</comment>
<proteinExistence type="inferred from homology"/>
<evidence type="ECO:0000313" key="5">
    <source>
        <dbReference type="Proteomes" id="UP000824208"/>
    </source>
</evidence>
<organism evidence="4 5">
    <name type="scientific">Candidatus Flavonifractor intestinipullorum</name>
    <dbReference type="NCBI Taxonomy" id="2838587"/>
    <lineage>
        <taxon>Bacteria</taxon>
        <taxon>Bacillati</taxon>
        <taxon>Bacillota</taxon>
        <taxon>Clostridia</taxon>
        <taxon>Eubacteriales</taxon>
        <taxon>Oscillospiraceae</taxon>
        <taxon>Flavonifractor</taxon>
    </lineage>
</organism>
<dbReference type="EMBL" id="DWYC01000088">
    <property type="protein sequence ID" value="HJB57920.1"/>
    <property type="molecule type" value="Genomic_DNA"/>
</dbReference>
<evidence type="ECO:0000313" key="4">
    <source>
        <dbReference type="EMBL" id="HJB57920.1"/>
    </source>
</evidence>
<gene>
    <name evidence="4" type="ORF">H9714_10255</name>
</gene>
<dbReference type="InterPro" id="IPR003731">
    <property type="entry name" value="Di-Nase_FeMo-co_biosynth"/>
</dbReference>
<reference evidence="4" key="2">
    <citation type="submission" date="2021-04" db="EMBL/GenBank/DDBJ databases">
        <authorList>
            <person name="Gilroy R."/>
        </authorList>
    </citation>
    <scope>NUCLEOTIDE SEQUENCE</scope>
    <source>
        <strain evidence="4">CHK189-11263</strain>
    </source>
</reference>
<reference evidence="4" key="1">
    <citation type="journal article" date="2021" name="PeerJ">
        <title>Extensive microbial diversity within the chicken gut microbiome revealed by metagenomics and culture.</title>
        <authorList>
            <person name="Gilroy R."/>
            <person name="Ravi A."/>
            <person name="Getino M."/>
            <person name="Pursley I."/>
            <person name="Horton D.L."/>
            <person name="Alikhan N.F."/>
            <person name="Baker D."/>
            <person name="Gharbi K."/>
            <person name="Hall N."/>
            <person name="Watson M."/>
            <person name="Adriaenssens E.M."/>
            <person name="Foster-Nyarko E."/>
            <person name="Jarju S."/>
            <person name="Secka A."/>
            <person name="Antonio M."/>
            <person name="Oren A."/>
            <person name="Chaudhuri R.R."/>
            <person name="La Ragione R."/>
            <person name="Hildebrand F."/>
            <person name="Pallen M.J."/>
        </authorList>
    </citation>
    <scope>NUCLEOTIDE SEQUENCE</scope>
    <source>
        <strain evidence="4">CHK189-11263</strain>
    </source>
</reference>
<feature type="domain" description="Dinitrogenase iron-molybdenum cofactor biosynthesis" evidence="3">
    <location>
        <begin position="132"/>
        <end position="219"/>
    </location>
</feature>